<name>A0AAD8PDD5_BABGI</name>
<reference evidence="2" key="1">
    <citation type="submission" date="2023-08" db="EMBL/GenBank/DDBJ databases">
        <title>Draft sequence of the Babesia gibsoni genome.</title>
        <authorList>
            <person name="Yamagishi J.Y."/>
            <person name="Xuan X.X."/>
        </authorList>
    </citation>
    <scope>NUCLEOTIDE SEQUENCE</scope>
    <source>
        <strain evidence="2">Azabu</strain>
    </source>
</reference>
<evidence type="ECO:0000256" key="1">
    <source>
        <dbReference type="SAM" id="MobiDB-lite"/>
    </source>
</evidence>
<sequence length="356" mass="40262">MAFVFKKMLKRRGTNGRGTPQKEKDKSPSQEESRKPEEQKKDNDVDERSTPTPKAQTAKKEKPVQETTVNAKPEPKVETKPEPKVEVKPEPKAEVRKVDEQREAGGNQRGNSVQQNKKRTFANKKGYNRSDSLNTVNKSSNRSSQEQTQDMNFYRYDSYRKRMDIDFEEEEDTVRTILRLHSTRFKEFSEAYKEQLSAGRKDVCEKSSTESTPSVHKDKRVNSSAPNTKYPKGGSSGNVPPAGNVAASPIIASAEPSKVNSSTGQHLTGRPIEQDGGSGHAVAQSTYDKVEGLDHASRHRRQDSAKQPFVDRKKKSQTDKSGAAWEERTFNNYGRYKNRYSQNHKRDAKKNKPQEG</sequence>
<feature type="compositionally biased region" description="Polar residues" evidence="1">
    <location>
        <begin position="129"/>
        <end position="151"/>
    </location>
</feature>
<feature type="compositionally biased region" description="Basic and acidic residues" evidence="1">
    <location>
        <begin position="20"/>
        <end position="49"/>
    </location>
</feature>
<organism evidence="2 3">
    <name type="scientific">Babesia gibsoni</name>
    <dbReference type="NCBI Taxonomy" id="33632"/>
    <lineage>
        <taxon>Eukaryota</taxon>
        <taxon>Sar</taxon>
        <taxon>Alveolata</taxon>
        <taxon>Apicomplexa</taxon>
        <taxon>Aconoidasida</taxon>
        <taxon>Piroplasmida</taxon>
        <taxon>Babesiidae</taxon>
        <taxon>Babesia</taxon>
    </lineage>
</organism>
<dbReference type="AlphaFoldDB" id="A0AAD8PDD5"/>
<evidence type="ECO:0000313" key="2">
    <source>
        <dbReference type="EMBL" id="KAK1443298.1"/>
    </source>
</evidence>
<feature type="compositionally biased region" description="Basic residues" evidence="1">
    <location>
        <begin position="336"/>
        <end position="349"/>
    </location>
</feature>
<feature type="region of interest" description="Disordered" evidence="1">
    <location>
        <begin position="1"/>
        <end position="152"/>
    </location>
</feature>
<feature type="compositionally biased region" description="Basic and acidic residues" evidence="1">
    <location>
        <begin position="196"/>
        <end position="208"/>
    </location>
</feature>
<feature type="compositionally biased region" description="Low complexity" evidence="1">
    <location>
        <begin position="246"/>
        <end position="257"/>
    </location>
</feature>
<dbReference type="EMBL" id="JAVEPI010000002">
    <property type="protein sequence ID" value="KAK1443298.1"/>
    <property type="molecule type" value="Genomic_DNA"/>
</dbReference>
<proteinExistence type="predicted"/>
<comment type="caution">
    <text evidence="2">The sequence shown here is derived from an EMBL/GenBank/DDBJ whole genome shotgun (WGS) entry which is preliminary data.</text>
</comment>
<evidence type="ECO:0000313" key="3">
    <source>
        <dbReference type="Proteomes" id="UP001230268"/>
    </source>
</evidence>
<dbReference type="Proteomes" id="UP001230268">
    <property type="component" value="Unassembled WGS sequence"/>
</dbReference>
<protein>
    <submittedName>
        <fullName evidence="2">Uncharacterized protein</fullName>
    </submittedName>
</protein>
<keyword evidence="3" id="KW-1185">Reference proteome</keyword>
<feature type="region of interest" description="Disordered" evidence="1">
    <location>
        <begin position="196"/>
        <end position="356"/>
    </location>
</feature>
<feature type="compositionally biased region" description="Basic and acidic residues" evidence="1">
    <location>
        <begin position="73"/>
        <end position="103"/>
    </location>
</feature>
<accession>A0AAD8PDD5</accession>
<gene>
    <name evidence="2" type="ORF">BgAZ_201740</name>
</gene>